<accession>A0A1H9XC84</accession>
<dbReference type="EMBL" id="FOHB01000007">
    <property type="protein sequence ID" value="SES43732.1"/>
    <property type="molecule type" value="Genomic_DNA"/>
</dbReference>
<evidence type="ECO:0008006" key="4">
    <source>
        <dbReference type="Google" id="ProtNLM"/>
    </source>
</evidence>
<feature type="transmembrane region" description="Helical" evidence="1">
    <location>
        <begin position="119"/>
        <end position="136"/>
    </location>
</feature>
<protein>
    <recommendedName>
        <fullName evidence="4">Glycosyltransferase RgtA/B/C/D-like domain-containing protein</fullName>
    </recommendedName>
</protein>
<keyword evidence="3" id="KW-1185">Reference proteome</keyword>
<organism evidence="2 3">
    <name type="scientific">Pedococcus cremeus</name>
    <dbReference type="NCBI Taxonomy" id="587636"/>
    <lineage>
        <taxon>Bacteria</taxon>
        <taxon>Bacillati</taxon>
        <taxon>Actinomycetota</taxon>
        <taxon>Actinomycetes</taxon>
        <taxon>Micrococcales</taxon>
        <taxon>Intrasporangiaceae</taxon>
        <taxon>Pedococcus</taxon>
    </lineage>
</organism>
<keyword evidence="1" id="KW-0812">Transmembrane</keyword>
<dbReference type="OrthoDB" id="3463714at2"/>
<reference evidence="3" key="1">
    <citation type="submission" date="2016-10" db="EMBL/GenBank/DDBJ databases">
        <authorList>
            <person name="Varghese N."/>
            <person name="Submissions S."/>
        </authorList>
    </citation>
    <scope>NUCLEOTIDE SEQUENCE [LARGE SCALE GENOMIC DNA]</scope>
    <source>
        <strain evidence="3">CGMCC 1.6963</strain>
    </source>
</reference>
<feature type="transmembrane region" description="Helical" evidence="1">
    <location>
        <begin position="258"/>
        <end position="276"/>
    </location>
</feature>
<proteinExistence type="predicted"/>
<feature type="transmembrane region" description="Helical" evidence="1">
    <location>
        <begin position="15"/>
        <end position="33"/>
    </location>
</feature>
<dbReference type="STRING" id="587636.SAMN05216199_3651"/>
<sequence length="470" mass="51001">MSPGSPSTLVRRGHLWGHIVPLALLAALPVLALRPVSDPSPWLHLKVGQFLLHGNRFGLPDPWAPFASHEYIPTQWLPSILSAVLFDRFGSAAVVWERAAGIAILALLLWRWASSLTRPWVACLTTTVAIFAAWPSLTERPQLAGFVLLAPVLMAWWRTAEDRRPRWWLVPLTWVAASTHGVWVIGLGLGGLTVVTLLMTGAVKRRAAVRLLALKASCLLAAALTPLGPRLLLTPFAVGSQAREFVQEWMPTSVRSPHVMAVLLLLAAAWLAWLSLQRRPPTWQLVNCLVALVLTLYMERTVAVAAMVALPLTCTALEQRLPRRKVEHSKPNLRLGWVAVLFGLVVAVPVAGAQAGHPRGTPYALQPALAALPTGTRILVDSDTSGWVMFAAPQLRPVYDLRVESYTSLRVRNYMTMVAAEPGWEGLLSSSGATAALVKEDAPVRAALAGEAGWSDLGSGSGLVLMRRLP</sequence>
<keyword evidence="1" id="KW-0472">Membrane</keyword>
<evidence type="ECO:0000256" key="1">
    <source>
        <dbReference type="SAM" id="Phobius"/>
    </source>
</evidence>
<dbReference type="RefSeq" id="WP_143056273.1">
    <property type="nucleotide sequence ID" value="NZ_FOHB01000007.1"/>
</dbReference>
<gene>
    <name evidence="2" type="ORF">SAMN05216199_3651</name>
</gene>
<evidence type="ECO:0000313" key="2">
    <source>
        <dbReference type="EMBL" id="SES43732.1"/>
    </source>
</evidence>
<name>A0A1H9XC84_9MICO</name>
<dbReference type="Proteomes" id="UP000199019">
    <property type="component" value="Unassembled WGS sequence"/>
</dbReference>
<feature type="transmembrane region" description="Helical" evidence="1">
    <location>
        <begin position="212"/>
        <end position="238"/>
    </location>
</feature>
<feature type="transmembrane region" description="Helical" evidence="1">
    <location>
        <begin position="333"/>
        <end position="353"/>
    </location>
</feature>
<evidence type="ECO:0000313" key="3">
    <source>
        <dbReference type="Proteomes" id="UP000199019"/>
    </source>
</evidence>
<dbReference type="AlphaFoldDB" id="A0A1H9XC84"/>
<keyword evidence="1" id="KW-1133">Transmembrane helix</keyword>
<feature type="transmembrane region" description="Helical" evidence="1">
    <location>
        <begin position="180"/>
        <end position="200"/>
    </location>
</feature>
<feature type="transmembrane region" description="Helical" evidence="1">
    <location>
        <begin position="95"/>
        <end position="113"/>
    </location>
</feature>